<dbReference type="RefSeq" id="WP_155665990.1">
    <property type="nucleotide sequence ID" value="NZ_WOCA01000001.1"/>
</dbReference>
<comment type="caution">
    <text evidence="1">The sequence shown here is derived from an EMBL/GenBank/DDBJ whole genome shotgun (WGS) entry which is preliminary data.</text>
</comment>
<dbReference type="AlphaFoldDB" id="A0A6N8FBV1"/>
<evidence type="ECO:0000313" key="2">
    <source>
        <dbReference type="Proteomes" id="UP000469125"/>
    </source>
</evidence>
<sequence length="192" mass="21931">MMKKWLLGLFLIGFFVVSLEGLKVSADELNNHDPEDDKVFVKTGEKVILEDGKTFVLDNGVEITANKVTDNNNNEFNSKSIGINSTPPNGQWDYIGGSLFTNESHIFHSTGGDIRIDIFIDHFPSSLAIPYVFQLREQDTFSSYLVKQIEIKEHRRWEVSVRGLNDGSNGKSELFLRKLTYPSRSVYTEWYD</sequence>
<accession>A0A6N8FBV1</accession>
<protein>
    <submittedName>
        <fullName evidence="1">Uncharacterized protein</fullName>
    </submittedName>
</protein>
<name>A0A6N8FBV1_9BACI</name>
<dbReference type="EMBL" id="WOCA01000001">
    <property type="protein sequence ID" value="MUK86825.1"/>
    <property type="molecule type" value="Genomic_DNA"/>
</dbReference>
<gene>
    <name evidence="1" type="ORF">GMD78_00210</name>
</gene>
<proteinExistence type="predicted"/>
<organism evidence="1 2">
    <name type="scientific">Ornithinibacillus caprae</name>
    <dbReference type="NCBI Taxonomy" id="2678566"/>
    <lineage>
        <taxon>Bacteria</taxon>
        <taxon>Bacillati</taxon>
        <taxon>Bacillota</taxon>
        <taxon>Bacilli</taxon>
        <taxon>Bacillales</taxon>
        <taxon>Bacillaceae</taxon>
        <taxon>Ornithinibacillus</taxon>
    </lineage>
</organism>
<dbReference type="Proteomes" id="UP000469125">
    <property type="component" value="Unassembled WGS sequence"/>
</dbReference>
<reference evidence="1 2" key="1">
    <citation type="submission" date="2019-11" db="EMBL/GenBank/DDBJ databases">
        <authorList>
            <person name="Li X."/>
        </authorList>
    </citation>
    <scope>NUCLEOTIDE SEQUENCE [LARGE SCALE GENOMIC DNA]</scope>
    <source>
        <strain evidence="1 2">L9</strain>
    </source>
</reference>
<keyword evidence="2" id="KW-1185">Reference proteome</keyword>
<evidence type="ECO:0000313" key="1">
    <source>
        <dbReference type="EMBL" id="MUK86825.1"/>
    </source>
</evidence>